<evidence type="ECO:0000313" key="1">
    <source>
        <dbReference type="EMBL" id="KAK4033261.1"/>
    </source>
</evidence>
<proteinExistence type="predicted"/>
<dbReference type="AlphaFoldDB" id="A0AAN6PBD9"/>
<name>A0AAN6PBD9_9PEZI</name>
<protein>
    <submittedName>
        <fullName evidence="1">Uncharacterized protein</fullName>
    </submittedName>
</protein>
<keyword evidence="2" id="KW-1185">Reference proteome</keyword>
<accession>A0AAN6PBD9</accession>
<reference evidence="2" key="1">
    <citation type="journal article" date="2023" name="Mol. Phylogenet. Evol.">
        <title>Genome-scale phylogeny and comparative genomics of the fungal order Sordariales.</title>
        <authorList>
            <person name="Hensen N."/>
            <person name="Bonometti L."/>
            <person name="Westerberg I."/>
            <person name="Brannstrom I.O."/>
            <person name="Guillou S."/>
            <person name="Cros-Aarteil S."/>
            <person name="Calhoun S."/>
            <person name="Haridas S."/>
            <person name="Kuo A."/>
            <person name="Mondo S."/>
            <person name="Pangilinan J."/>
            <person name="Riley R."/>
            <person name="LaButti K."/>
            <person name="Andreopoulos B."/>
            <person name="Lipzen A."/>
            <person name="Chen C."/>
            <person name="Yan M."/>
            <person name="Daum C."/>
            <person name="Ng V."/>
            <person name="Clum A."/>
            <person name="Steindorff A."/>
            <person name="Ohm R.A."/>
            <person name="Martin F."/>
            <person name="Silar P."/>
            <person name="Natvig D.O."/>
            <person name="Lalanne C."/>
            <person name="Gautier V."/>
            <person name="Ament-Velasquez S.L."/>
            <person name="Kruys A."/>
            <person name="Hutchinson M.I."/>
            <person name="Powell A.J."/>
            <person name="Barry K."/>
            <person name="Miller A.N."/>
            <person name="Grigoriev I.V."/>
            <person name="Debuchy R."/>
            <person name="Gladieux P."/>
            <person name="Hiltunen Thoren M."/>
            <person name="Johannesson H."/>
        </authorList>
    </citation>
    <scope>NUCLEOTIDE SEQUENCE [LARGE SCALE GENOMIC DNA]</scope>
    <source>
        <strain evidence="2">CBS 284.82</strain>
    </source>
</reference>
<gene>
    <name evidence="1" type="ORF">C8A01DRAFT_40297</name>
</gene>
<organism evidence="1 2">
    <name type="scientific">Parachaetomium inaequale</name>
    <dbReference type="NCBI Taxonomy" id="2588326"/>
    <lineage>
        <taxon>Eukaryota</taxon>
        <taxon>Fungi</taxon>
        <taxon>Dikarya</taxon>
        <taxon>Ascomycota</taxon>
        <taxon>Pezizomycotina</taxon>
        <taxon>Sordariomycetes</taxon>
        <taxon>Sordariomycetidae</taxon>
        <taxon>Sordariales</taxon>
        <taxon>Chaetomiaceae</taxon>
        <taxon>Parachaetomium</taxon>
    </lineage>
</organism>
<dbReference type="EMBL" id="MU854542">
    <property type="protein sequence ID" value="KAK4033261.1"/>
    <property type="molecule type" value="Genomic_DNA"/>
</dbReference>
<evidence type="ECO:0000313" key="2">
    <source>
        <dbReference type="Proteomes" id="UP001303115"/>
    </source>
</evidence>
<dbReference type="Proteomes" id="UP001303115">
    <property type="component" value="Unassembled WGS sequence"/>
</dbReference>
<comment type="caution">
    <text evidence="1">The sequence shown here is derived from an EMBL/GenBank/DDBJ whole genome shotgun (WGS) entry which is preliminary data.</text>
</comment>
<sequence>MLQWVLLSRRPLKPEELFFAVLTGTTPEYTGPWDRSKITGHIIQRRITASSKGLIEARTGDTASIQFIHLSVNDFLFRNQRL</sequence>